<feature type="compositionally biased region" description="Polar residues" evidence="1">
    <location>
        <begin position="40"/>
        <end position="55"/>
    </location>
</feature>
<dbReference type="KEGG" id="glz:GLAREA_08036"/>
<proteinExistence type="predicted"/>
<accession>S3CWI3</accession>
<dbReference type="OrthoDB" id="5398572at2759"/>
<dbReference type="InterPro" id="IPR009057">
    <property type="entry name" value="Homeodomain-like_sf"/>
</dbReference>
<gene>
    <name evidence="2" type="ORF">GLAREA_08036</name>
</gene>
<feature type="region of interest" description="Disordered" evidence="1">
    <location>
        <begin position="495"/>
        <end position="535"/>
    </location>
</feature>
<feature type="compositionally biased region" description="Basic and acidic residues" evidence="1">
    <location>
        <begin position="645"/>
        <end position="654"/>
    </location>
</feature>
<name>S3CWI3_GLAL2</name>
<feature type="compositionally biased region" description="Low complexity" evidence="1">
    <location>
        <begin position="79"/>
        <end position="90"/>
    </location>
</feature>
<keyword evidence="3" id="KW-1185">Reference proteome</keyword>
<organism evidence="2 3">
    <name type="scientific">Glarea lozoyensis (strain ATCC 20868 / MF5171)</name>
    <dbReference type="NCBI Taxonomy" id="1116229"/>
    <lineage>
        <taxon>Eukaryota</taxon>
        <taxon>Fungi</taxon>
        <taxon>Dikarya</taxon>
        <taxon>Ascomycota</taxon>
        <taxon>Pezizomycotina</taxon>
        <taxon>Leotiomycetes</taxon>
        <taxon>Helotiales</taxon>
        <taxon>Helotiaceae</taxon>
        <taxon>Glarea</taxon>
    </lineage>
</organism>
<feature type="compositionally biased region" description="Acidic residues" evidence="1">
    <location>
        <begin position="631"/>
        <end position="641"/>
    </location>
</feature>
<feature type="compositionally biased region" description="Polar residues" evidence="1">
    <location>
        <begin position="63"/>
        <end position="78"/>
    </location>
</feature>
<feature type="compositionally biased region" description="Low complexity" evidence="1">
    <location>
        <begin position="1"/>
        <end position="13"/>
    </location>
</feature>
<dbReference type="OMA" id="KANCARF"/>
<feature type="region of interest" description="Disordered" evidence="1">
    <location>
        <begin position="578"/>
        <end position="744"/>
    </location>
</feature>
<dbReference type="Proteomes" id="UP000016922">
    <property type="component" value="Unassembled WGS sequence"/>
</dbReference>
<dbReference type="CDD" id="cd11660">
    <property type="entry name" value="SANT_TRF"/>
    <property type="match status" value="1"/>
</dbReference>
<evidence type="ECO:0000313" key="2">
    <source>
        <dbReference type="EMBL" id="EPE24186.1"/>
    </source>
</evidence>
<dbReference type="RefSeq" id="XP_008088274.1">
    <property type="nucleotide sequence ID" value="XM_008090083.1"/>
</dbReference>
<evidence type="ECO:0000313" key="3">
    <source>
        <dbReference type="Proteomes" id="UP000016922"/>
    </source>
</evidence>
<sequence length="855" mass="95247">MTGRRAGRSATARNQASSPPKGSDSGASGSPPRRRTTRSQSVSLGESTAATNSNRVNKRSKRQSSVESVGSNASVTSSRNGRTRAANRGAYLAHDLSIVAERDSEPEDDDVEMEQDDPELPLASLAQSPGGGSQMSGTTVRSAMTSRSDAAVAALDELLVERLSDLYSYSSRIVNQLVPANPSMDTVTRTATQLRIFGSQEARRLRLNEESFKVLYERFLSKGDTYIRIHDVLRKFLGGDYGEGDFRPDAILQLANMATMVKDFLVNDRESQTMRDLQFFLNRWFPEAFVTSFGAFSKFGSSTLLDESFDLALNVRTQYAISELLYAKESDEWDPELIVSEVFYDNETQTPKNIMGNDTPNSPDQTNFINERVESIRSAFNGPKGQDQGDLVDFDNLQDELFPWPAFLTDLVSWTRQRADEIISCVRAQGGPDVIQENLSTMMPAHDTQDNIEQAGFANEEPQDPAPVDITGDMPSKSHADPRLMKMLAAKLKNKRKLKNADSNAPNKRVMVDAPRGSVNSPELGSSKRRQIPQSVVEDLNLGDMEDDEDLPPLAEAMAKSAMAKQVTGEWNSYQQEINKENRPVQNNNVIPPVYKKKFNDKNHQGQKVGWETQELESTAPRGNASKQNQEESEPSEDEGFQSDRAAHEPERRVVQLRKTIGKSRARGSSPEEVIASASNNVRPAVQVGQSRRAAKAQTVNEDDEEDDSSRNSVRRQGNVKASRPAARPQTVDEDEDDEEDVPPPTVVEVQDLARMATSQSKRPRVQTRTPWSEHDEQHLIDLIAKHGTSWSLLYKLSHFDRETTDVGLKDKARNLRAAWEKTGVTLPVNFNLVRLSKKEVDAIRNVRPDFDQDD</sequence>
<dbReference type="SUPFAM" id="SSF46689">
    <property type="entry name" value="Homeodomain-like"/>
    <property type="match status" value="1"/>
</dbReference>
<dbReference type="Gene3D" id="1.10.10.60">
    <property type="entry name" value="Homeodomain-like"/>
    <property type="match status" value="1"/>
</dbReference>
<reference evidence="2 3" key="1">
    <citation type="journal article" date="2013" name="BMC Genomics">
        <title>Genomics-driven discovery of the pneumocandin biosynthetic gene cluster in the fungus Glarea lozoyensis.</title>
        <authorList>
            <person name="Chen L."/>
            <person name="Yue Q."/>
            <person name="Zhang X."/>
            <person name="Xiang M."/>
            <person name="Wang C."/>
            <person name="Li S."/>
            <person name="Che Y."/>
            <person name="Ortiz-Lopez F.J."/>
            <person name="Bills G.F."/>
            <person name="Liu X."/>
            <person name="An Z."/>
        </authorList>
    </citation>
    <scope>NUCLEOTIDE SEQUENCE [LARGE SCALE GENOMIC DNA]</scope>
    <source>
        <strain evidence="3">ATCC 20868 / MF5171</strain>
    </source>
</reference>
<feature type="region of interest" description="Disordered" evidence="1">
    <location>
        <begin position="1"/>
        <end position="142"/>
    </location>
</feature>
<dbReference type="GeneID" id="19467087"/>
<dbReference type="AlphaFoldDB" id="S3CWI3"/>
<protein>
    <submittedName>
        <fullName evidence="2">Homeo</fullName>
    </submittedName>
</protein>
<feature type="compositionally biased region" description="Acidic residues" evidence="1">
    <location>
        <begin position="104"/>
        <end position="119"/>
    </location>
</feature>
<feature type="compositionally biased region" description="Acidic residues" evidence="1">
    <location>
        <begin position="732"/>
        <end position="742"/>
    </location>
</feature>
<feature type="compositionally biased region" description="Polar residues" evidence="1">
    <location>
        <begin position="14"/>
        <end position="28"/>
    </location>
</feature>
<evidence type="ECO:0000256" key="1">
    <source>
        <dbReference type="SAM" id="MobiDB-lite"/>
    </source>
</evidence>
<dbReference type="EMBL" id="KE145373">
    <property type="protein sequence ID" value="EPE24186.1"/>
    <property type="molecule type" value="Genomic_DNA"/>
</dbReference>
<dbReference type="eggNOG" id="ENOG502SP4F">
    <property type="taxonomic scope" value="Eukaryota"/>
</dbReference>
<dbReference type="HOGENOM" id="CLU_334008_0_0_1"/>